<dbReference type="PANTHER" id="PTHR38011:SF7">
    <property type="entry name" value="2,5-DIAMINO-6-RIBOSYLAMINO-4(3H)-PYRIMIDINONE 5'-PHOSPHATE REDUCTASE"/>
    <property type="match status" value="1"/>
</dbReference>
<evidence type="ECO:0000256" key="1">
    <source>
        <dbReference type="ARBA" id="ARBA00002151"/>
    </source>
</evidence>
<keyword evidence="9 14" id="KW-0521">NADP</keyword>
<feature type="domain" description="CMP/dCMP-type deaminase" evidence="15">
    <location>
        <begin position="2"/>
        <end position="122"/>
    </location>
</feature>
<dbReference type="InterPro" id="IPR011549">
    <property type="entry name" value="RibD_C"/>
</dbReference>
<dbReference type="NCBIfam" id="TIGR00227">
    <property type="entry name" value="ribD_Cterm"/>
    <property type="match status" value="1"/>
</dbReference>
<name>A0ABV3X6Y4_9FIRM</name>
<evidence type="ECO:0000313" key="16">
    <source>
        <dbReference type="EMBL" id="MEX5285963.1"/>
    </source>
</evidence>
<dbReference type="SUPFAM" id="SSF53927">
    <property type="entry name" value="Cytidine deaminase-like"/>
    <property type="match status" value="1"/>
</dbReference>
<evidence type="ECO:0000256" key="7">
    <source>
        <dbReference type="ARBA" id="ARBA00022723"/>
    </source>
</evidence>
<dbReference type="InterPro" id="IPR004794">
    <property type="entry name" value="Eubact_RibD"/>
</dbReference>
<dbReference type="PANTHER" id="PTHR38011">
    <property type="entry name" value="DIHYDROFOLATE REDUCTASE FAMILY PROTEIN (AFU_ORTHOLOGUE AFUA_8G06820)"/>
    <property type="match status" value="1"/>
</dbReference>
<dbReference type="InterPro" id="IPR002125">
    <property type="entry name" value="CMP_dCMP_dom"/>
</dbReference>
<reference evidence="16 17" key="1">
    <citation type="submission" date="2023-04" db="EMBL/GenBank/DDBJ databases">
        <title>Genome Sequence of Selenomonas sputigena ATCC 33150.</title>
        <authorList>
            <person name="Miller D.P."/>
            <person name="Anvari S."/>
            <person name="Polson S.W."/>
            <person name="Macdonald M."/>
            <person name="Mcdowell J.V."/>
        </authorList>
    </citation>
    <scope>NUCLEOTIDE SEQUENCE [LARGE SCALE GENOMIC DNA]</scope>
    <source>
        <strain evidence="16 17">ATCC 33150</strain>
    </source>
</reference>
<comment type="pathway">
    <text evidence="2 14">Cofactor biosynthesis; riboflavin biosynthesis; 5-amino-6-(D-ribitylamino)uracil from GTP: step 2/4.</text>
</comment>
<dbReference type="Pfam" id="PF00383">
    <property type="entry name" value="dCMP_cyt_deam_1"/>
    <property type="match status" value="1"/>
</dbReference>
<dbReference type="NCBIfam" id="TIGR00326">
    <property type="entry name" value="eubact_ribD"/>
    <property type="match status" value="1"/>
</dbReference>
<dbReference type="InterPro" id="IPR016193">
    <property type="entry name" value="Cytidine_deaminase-like"/>
</dbReference>
<evidence type="ECO:0000256" key="2">
    <source>
        <dbReference type="ARBA" id="ARBA00004882"/>
    </source>
</evidence>
<dbReference type="CDD" id="cd01284">
    <property type="entry name" value="Riboflavin_deaminase-reductase"/>
    <property type="match status" value="1"/>
</dbReference>
<evidence type="ECO:0000259" key="15">
    <source>
        <dbReference type="PROSITE" id="PS51747"/>
    </source>
</evidence>
<keyword evidence="6 14" id="KW-0686">Riboflavin biosynthesis</keyword>
<dbReference type="PROSITE" id="PS51747">
    <property type="entry name" value="CYT_DCMP_DEAMINASES_2"/>
    <property type="match status" value="1"/>
</dbReference>
<evidence type="ECO:0000256" key="9">
    <source>
        <dbReference type="ARBA" id="ARBA00022857"/>
    </source>
</evidence>
<comment type="cofactor">
    <cofactor evidence="14">
        <name>Zn(2+)</name>
        <dbReference type="ChEBI" id="CHEBI:29105"/>
    </cofactor>
    <text evidence="14">Binds 1 zinc ion.</text>
</comment>
<comment type="caution">
    <text evidence="16">The sequence shown here is derived from an EMBL/GenBank/DDBJ whole genome shotgun (WGS) entry which is preliminary data.</text>
</comment>
<evidence type="ECO:0000256" key="12">
    <source>
        <dbReference type="ARBA" id="ARBA00049861"/>
    </source>
</evidence>
<evidence type="ECO:0000256" key="10">
    <source>
        <dbReference type="ARBA" id="ARBA00023002"/>
    </source>
</evidence>
<comment type="pathway">
    <text evidence="3 14">Cofactor biosynthesis; riboflavin biosynthesis; 5-amino-6-(D-ribitylamino)uracil from GTP: step 3/4.</text>
</comment>
<dbReference type="Pfam" id="PF01872">
    <property type="entry name" value="RibD_C"/>
    <property type="match status" value="1"/>
</dbReference>
<dbReference type="Proteomes" id="UP001559623">
    <property type="component" value="Unassembled WGS sequence"/>
</dbReference>
<evidence type="ECO:0000256" key="14">
    <source>
        <dbReference type="PIRNR" id="PIRNR006769"/>
    </source>
</evidence>
<keyword evidence="17" id="KW-1185">Reference proteome</keyword>
<dbReference type="PIRSF" id="PIRSF006769">
    <property type="entry name" value="RibD"/>
    <property type="match status" value="1"/>
</dbReference>
<keyword evidence="14 16" id="KW-0378">Hydrolase</keyword>
<evidence type="ECO:0000256" key="3">
    <source>
        <dbReference type="ARBA" id="ARBA00004910"/>
    </source>
</evidence>
<evidence type="ECO:0000256" key="5">
    <source>
        <dbReference type="ARBA" id="ARBA00007417"/>
    </source>
</evidence>
<comment type="similarity">
    <text evidence="4 14">In the N-terminal section; belongs to the cytidine and deoxycytidylate deaminase family.</text>
</comment>
<comment type="catalytic activity">
    <reaction evidence="13 14">
        <text>2,5-diamino-6-hydroxy-4-(5-phosphoribosylamino)-pyrimidine + H2O + H(+) = 5-amino-6-(5-phospho-D-ribosylamino)uracil + NH4(+)</text>
        <dbReference type="Rhea" id="RHEA:21868"/>
        <dbReference type="ChEBI" id="CHEBI:15377"/>
        <dbReference type="ChEBI" id="CHEBI:15378"/>
        <dbReference type="ChEBI" id="CHEBI:28938"/>
        <dbReference type="ChEBI" id="CHEBI:58453"/>
        <dbReference type="ChEBI" id="CHEBI:58614"/>
        <dbReference type="EC" id="3.5.4.26"/>
    </reaction>
</comment>
<dbReference type="InterPro" id="IPR050765">
    <property type="entry name" value="Riboflavin_Biosynth_HTPR"/>
</dbReference>
<comment type="function">
    <text evidence="1 14">Converts 2,5-diamino-6-(ribosylamino)-4(3h)-pyrimidinone 5'-phosphate into 5-amino-6-(ribosylamino)-2,4(1h,3h)-pyrimidinedione 5'-phosphate.</text>
</comment>
<accession>A0ABV3X6Y4</accession>
<sequence length="367" mass="38486">MRRDEDFMREALLLAQNALGRTSPNPLVGAVIVREGRVVGAGWHRKAGTPHAEVHALAMAGELSRGATAYVTLEPCSHYGRTGPCAKALVEAGVKRVVVPVLDPNPLVAGKGKALLEAAGVEVTVGVLAEEARQINEAYFKWVTQKMPFVTLKTAMTLDGKIATAAGKSQWITGEAARQRVHEMRDVADAILVGIGTVLADNPSLTTRLADGTGRNPVRVIVDSRARTPLTANVVADGAARTLLAVTASAPAEKVSALREAGVEVIALGEGPAVDLRALMRFLAEEKMTSVFVDGGGTLNFSLLEAGLVDKVHAFIAPQMVGGATALSPVEGRGIAELSDAVRLERMTAEPVGADILLTGYVIKEAE</sequence>
<keyword evidence="11" id="KW-0511">Multifunctional enzyme</keyword>
<dbReference type="Gene3D" id="3.40.430.10">
    <property type="entry name" value="Dihydrofolate Reductase, subunit A"/>
    <property type="match status" value="1"/>
</dbReference>
<protein>
    <recommendedName>
        <fullName evidence="14">Riboflavin biosynthesis protein RibD</fullName>
    </recommendedName>
    <domain>
        <recommendedName>
            <fullName evidence="14">Diaminohydroxyphosphoribosylaminopyrimidine deaminase</fullName>
            <shortName evidence="14">DRAP deaminase</shortName>
            <ecNumber evidence="14">3.5.4.26</ecNumber>
        </recommendedName>
        <alternativeName>
            <fullName evidence="14">Riboflavin-specific deaminase</fullName>
        </alternativeName>
    </domain>
    <domain>
        <recommendedName>
            <fullName evidence="14">5-amino-6-(5-phosphoribosylamino)uracil reductase</fullName>
            <ecNumber evidence="14">1.1.1.193</ecNumber>
        </recommendedName>
        <alternativeName>
            <fullName evidence="14">HTP reductase</fullName>
        </alternativeName>
    </domain>
</protein>
<dbReference type="InterPro" id="IPR024072">
    <property type="entry name" value="DHFR-like_dom_sf"/>
</dbReference>
<dbReference type="EMBL" id="JARVLH010000007">
    <property type="protein sequence ID" value="MEX5285963.1"/>
    <property type="molecule type" value="Genomic_DNA"/>
</dbReference>
<dbReference type="EC" id="1.1.1.193" evidence="14"/>
<comment type="catalytic activity">
    <reaction evidence="12 14">
        <text>5-amino-6-(5-phospho-D-ribitylamino)uracil + NADP(+) = 5-amino-6-(5-phospho-D-ribosylamino)uracil + NADPH + H(+)</text>
        <dbReference type="Rhea" id="RHEA:17845"/>
        <dbReference type="ChEBI" id="CHEBI:15378"/>
        <dbReference type="ChEBI" id="CHEBI:57783"/>
        <dbReference type="ChEBI" id="CHEBI:58349"/>
        <dbReference type="ChEBI" id="CHEBI:58421"/>
        <dbReference type="ChEBI" id="CHEBI:58453"/>
        <dbReference type="EC" id="1.1.1.193"/>
    </reaction>
</comment>
<dbReference type="Gene3D" id="3.40.140.10">
    <property type="entry name" value="Cytidine Deaminase, domain 2"/>
    <property type="match status" value="1"/>
</dbReference>
<dbReference type="EC" id="3.5.4.26" evidence="14"/>
<evidence type="ECO:0000313" key="17">
    <source>
        <dbReference type="Proteomes" id="UP001559623"/>
    </source>
</evidence>
<evidence type="ECO:0000256" key="11">
    <source>
        <dbReference type="ARBA" id="ARBA00023268"/>
    </source>
</evidence>
<evidence type="ECO:0000256" key="4">
    <source>
        <dbReference type="ARBA" id="ARBA00005259"/>
    </source>
</evidence>
<dbReference type="GO" id="GO:0008835">
    <property type="term" value="F:diaminohydroxyphosphoribosylaminopyrimidine deaminase activity"/>
    <property type="evidence" value="ECO:0007669"/>
    <property type="project" value="UniProtKB-EC"/>
</dbReference>
<keyword evidence="8 14" id="KW-0862">Zinc</keyword>
<evidence type="ECO:0000256" key="13">
    <source>
        <dbReference type="ARBA" id="ARBA00049886"/>
    </source>
</evidence>
<dbReference type="InterPro" id="IPR002734">
    <property type="entry name" value="RibDG_C"/>
</dbReference>
<keyword evidence="10 14" id="KW-0560">Oxidoreductase</keyword>
<dbReference type="GO" id="GO:0008703">
    <property type="term" value="F:5-amino-6-(5-phosphoribosylamino)uracil reductase activity"/>
    <property type="evidence" value="ECO:0007669"/>
    <property type="project" value="UniProtKB-EC"/>
</dbReference>
<organism evidence="16 17">
    <name type="scientific">Selenomonas sputigena</name>
    <dbReference type="NCBI Taxonomy" id="69823"/>
    <lineage>
        <taxon>Bacteria</taxon>
        <taxon>Bacillati</taxon>
        <taxon>Bacillota</taxon>
        <taxon>Negativicutes</taxon>
        <taxon>Selenomonadales</taxon>
        <taxon>Selenomonadaceae</taxon>
        <taxon>Selenomonas</taxon>
    </lineage>
</organism>
<evidence type="ECO:0000256" key="8">
    <source>
        <dbReference type="ARBA" id="ARBA00022833"/>
    </source>
</evidence>
<dbReference type="SUPFAM" id="SSF53597">
    <property type="entry name" value="Dihydrofolate reductase-like"/>
    <property type="match status" value="1"/>
</dbReference>
<gene>
    <name evidence="16" type="primary">ribD</name>
    <name evidence="16" type="ORF">QCO44_10045</name>
</gene>
<dbReference type="PROSITE" id="PS00903">
    <property type="entry name" value="CYT_DCMP_DEAMINASES_1"/>
    <property type="match status" value="1"/>
</dbReference>
<proteinExistence type="inferred from homology"/>
<comment type="similarity">
    <text evidence="5 14">In the C-terminal section; belongs to the HTP reductase family.</text>
</comment>
<dbReference type="RefSeq" id="WP_368847688.1">
    <property type="nucleotide sequence ID" value="NZ_CP194411.1"/>
</dbReference>
<keyword evidence="7 14" id="KW-0479">Metal-binding</keyword>
<evidence type="ECO:0000256" key="6">
    <source>
        <dbReference type="ARBA" id="ARBA00022619"/>
    </source>
</evidence>
<dbReference type="InterPro" id="IPR016192">
    <property type="entry name" value="APOBEC/CMP_deaminase_Zn-bd"/>
</dbReference>